<dbReference type="Proteomes" id="UP000320762">
    <property type="component" value="Unassembled WGS sequence"/>
</dbReference>
<comment type="caution">
    <text evidence="2">The sequence shown here is derived from an EMBL/GenBank/DDBJ whole genome shotgun (WGS) entry which is preliminary data.</text>
</comment>
<evidence type="ECO:0000256" key="1">
    <source>
        <dbReference type="SAM" id="MobiDB-lite"/>
    </source>
</evidence>
<proteinExistence type="predicted"/>
<sequence>MPPAPHTTSMAEKQVSSPDLYSSALHTLVSNLRSRDEERSVMTEIRNGTTDSELIRELKARVDELSLTIDGRDFHLASILISLLSHFDRLRTISNSSPSGLIPPSPHGMSESTSWNTTDFSLDLADPFSSLRRQLSDFQVERQASGTPTSAPGSPPVLAVEAALLWTRIDEELDTIARLCKDRTLVAADHLPPEYEAPEYDSEHPPEYDEARAPPMDDKSKPRTSSSATLDDKMRMDLEAITLAIDRLYLVAPQLHNQRVELRSSKVEQLERARKAGSASKGKQKEEPDMRELENILELLGKASERSLKDQSYVLEDGMQSRLERAKQRDNAKRTAFVEQLAEHSDARRFHGQDASFLPPRERAPEALLTLPEFIREPVPAESIRQDPHALLSLPEFVRETMAEKPEPVSPPPSATSSMHRLRHSKSMKRMRSRSMSMPSLPWLKSSSRSRSGSIPREQSVPEDSADATRPPAFEVTYVAEHHDSLQNVLAFFTVAGAASGADIEAEVFPVSSNSATEGGDWLVIKSASNVSVPLSLPARVAPGKKRVTATSTHYEVKLPTLAGPPGPDAPSPYEPVPLLDATQLRTGAPTNFLCASCSLPLVHAGRVREYADLPSEYWEELVEAWMCHADQKLNEHVMRAGRGLWPASGQAFVGGSYVLFDQSSVSTHNLRVAEESKRGEEWRHVRCLCGSLIGRSREHQLDDGERTMTFRLLKYAMRPVGPSSEPVRIPLSAFIVEDLTELVQAHACHRFILFDEEDEQPRILLWLFKPSIRIAYALNKTYAIPRRGAVHAAKVLFKLLGPSEGHPDLKGTLARYPGFPQAEYLYYPMNICQQLAVLLKESNRAYPEAMRTMTGLDVGWLQRA</sequence>
<evidence type="ECO:0000313" key="2">
    <source>
        <dbReference type="EMBL" id="TRM63640.1"/>
    </source>
</evidence>
<dbReference type="Pfam" id="PF09814">
    <property type="entry name" value="HECT_2"/>
    <property type="match status" value="1"/>
</dbReference>
<dbReference type="AlphaFoldDB" id="A0A550CFQ4"/>
<dbReference type="PANTHER" id="PTHR31531">
    <property type="entry name" value="E3 UBIQUITIN-PROTEIN LIGASE E3D FAMILY MEMBER"/>
    <property type="match status" value="1"/>
</dbReference>
<dbReference type="GO" id="GO:0006513">
    <property type="term" value="P:protein monoubiquitination"/>
    <property type="evidence" value="ECO:0007669"/>
    <property type="project" value="TreeGrafter"/>
</dbReference>
<feature type="region of interest" description="Disordered" evidence="1">
    <location>
        <begin position="190"/>
        <end position="231"/>
    </location>
</feature>
<organism evidence="2 3">
    <name type="scientific">Schizophyllum amplum</name>
    <dbReference type="NCBI Taxonomy" id="97359"/>
    <lineage>
        <taxon>Eukaryota</taxon>
        <taxon>Fungi</taxon>
        <taxon>Dikarya</taxon>
        <taxon>Basidiomycota</taxon>
        <taxon>Agaricomycotina</taxon>
        <taxon>Agaricomycetes</taxon>
        <taxon>Agaricomycetidae</taxon>
        <taxon>Agaricales</taxon>
        <taxon>Schizophyllaceae</taxon>
        <taxon>Schizophyllum</taxon>
    </lineage>
</organism>
<gene>
    <name evidence="2" type="ORF">BD626DRAFT_494940</name>
</gene>
<name>A0A550CFQ4_9AGAR</name>
<dbReference type="STRING" id="97359.A0A550CFQ4"/>
<dbReference type="GO" id="GO:0061630">
    <property type="term" value="F:ubiquitin protein ligase activity"/>
    <property type="evidence" value="ECO:0007669"/>
    <property type="project" value="TreeGrafter"/>
</dbReference>
<feature type="region of interest" description="Disordered" evidence="1">
    <location>
        <begin position="402"/>
        <end position="469"/>
    </location>
</feature>
<dbReference type="GO" id="GO:0051865">
    <property type="term" value="P:protein autoubiquitination"/>
    <property type="evidence" value="ECO:0007669"/>
    <property type="project" value="TreeGrafter"/>
</dbReference>
<dbReference type="PANTHER" id="PTHR31531:SF2">
    <property type="entry name" value="E3 UBIQUITIN-PROTEIN LIGASE E3D"/>
    <property type="match status" value="1"/>
</dbReference>
<keyword evidence="3" id="KW-1185">Reference proteome</keyword>
<evidence type="ECO:0000313" key="3">
    <source>
        <dbReference type="Proteomes" id="UP000320762"/>
    </source>
</evidence>
<feature type="region of interest" description="Disordered" evidence="1">
    <location>
        <begin position="268"/>
        <end position="291"/>
    </location>
</feature>
<dbReference type="GO" id="GO:0030332">
    <property type="term" value="F:cyclin binding"/>
    <property type="evidence" value="ECO:0007669"/>
    <property type="project" value="TreeGrafter"/>
</dbReference>
<dbReference type="GO" id="GO:0000209">
    <property type="term" value="P:protein polyubiquitination"/>
    <property type="evidence" value="ECO:0007669"/>
    <property type="project" value="TreeGrafter"/>
</dbReference>
<dbReference type="InterPro" id="IPR019193">
    <property type="entry name" value="UBQ-conj_enz_E2-bd_prot"/>
</dbReference>
<protein>
    <submittedName>
        <fullName evidence="2">HECT-like ubiquitin-conjugating enzyme-binding-domain-containing protein</fullName>
    </submittedName>
</protein>
<feature type="compositionally biased region" description="Low complexity" evidence="1">
    <location>
        <begin position="434"/>
        <end position="454"/>
    </location>
</feature>
<accession>A0A550CFQ4</accession>
<dbReference type="GO" id="GO:0031624">
    <property type="term" value="F:ubiquitin conjugating enzyme binding"/>
    <property type="evidence" value="ECO:0007669"/>
    <property type="project" value="TreeGrafter"/>
</dbReference>
<dbReference type="GO" id="GO:0005829">
    <property type="term" value="C:cytosol"/>
    <property type="evidence" value="ECO:0007669"/>
    <property type="project" value="TreeGrafter"/>
</dbReference>
<dbReference type="GO" id="GO:0000151">
    <property type="term" value="C:ubiquitin ligase complex"/>
    <property type="evidence" value="ECO:0007669"/>
    <property type="project" value="TreeGrafter"/>
</dbReference>
<feature type="compositionally biased region" description="Basic and acidic residues" evidence="1">
    <location>
        <begin position="201"/>
        <end position="221"/>
    </location>
</feature>
<dbReference type="GO" id="GO:0005634">
    <property type="term" value="C:nucleus"/>
    <property type="evidence" value="ECO:0007669"/>
    <property type="project" value="TreeGrafter"/>
</dbReference>
<dbReference type="GO" id="GO:0043161">
    <property type="term" value="P:proteasome-mediated ubiquitin-dependent protein catabolic process"/>
    <property type="evidence" value="ECO:0007669"/>
    <property type="project" value="TreeGrafter"/>
</dbReference>
<dbReference type="OrthoDB" id="66510at2759"/>
<feature type="compositionally biased region" description="Basic residues" evidence="1">
    <location>
        <begin position="420"/>
        <end position="433"/>
    </location>
</feature>
<dbReference type="EMBL" id="VDMD01000009">
    <property type="protein sequence ID" value="TRM63640.1"/>
    <property type="molecule type" value="Genomic_DNA"/>
</dbReference>
<reference evidence="2 3" key="1">
    <citation type="journal article" date="2019" name="New Phytol.">
        <title>Comparative genomics reveals unique wood-decay strategies and fruiting body development in the Schizophyllaceae.</title>
        <authorList>
            <person name="Almasi E."/>
            <person name="Sahu N."/>
            <person name="Krizsan K."/>
            <person name="Balint B."/>
            <person name="Kovacs G.M."/>
            <person name="Kiss B."/>
            <person name="Cseklye J."/>
            <person name="Drula E."/>
            <person name="Henrissat B."/>
            <person name="Nagy I."/>
            <person name="Chovatia M."/>
            <person name="Adam C."/>
            <person name="LaButti K."/>
            <person name="Lipzen A."/>
            <person name="Riley R."/>
            <person name="Grigoriev I.V."/>
            <person name="Nagy L.G."/>
        </authorList>
    </citation>
    <scope>NUCLEOTIDE SEQUENCE [LARGE SCALE GENOMIC DNA]</scope>
    <source>
        <strain evidence="2 3">NL-1724</strain>
    </source>
</reference>